<dbReference type="SUPFAM" id="SSF49417">
    <property type="entry name" value="p53-like transcription factors"/>
    <property type="match status" value="1"/>
</dbReference>
<name>A0AAN8WLA6_HALRR</name>
<feature type="compositionally biased region" description="Polar residues" evidence="5">
    <location>
        <begin position="385"/>
        <end position="401"/>
    </location>
</feature>
<dbReference type="Pfam" id="PF00870">
    <property type="entry name" value="P53"/>
    <property type="match status" value="1"/>
</dbReference>
<dbReference type="InterPro" id="IPR008967">
    <property type="entry name" value="p53-like_TF_DNA-bd_sf"/>
</dbReference>
<gene>
    <name evidence="7" type="ORF">SK128_025290</name>
</gene>
<protein>
    <recommendedName>
        <fullName evidence="6">p53 DNA-binding domain-containing protein</fullName>
    </recommendedName>
</protein>
<dbReference type="EMBL" id="JAXCGZ010018931">
    <property type="protein sequence ID" value="KAK7067082.1"/>
    <property type="molecule type" value="Genomic_DNA"/>
</dbReference>
<evidence type="ECO:0000259" key="6">
    <source>
        <dbReference type="Pfam" id="PF00870"/>
    </source>
</evidence>
<evidence type="ECO:0000256" key="3">
    <source>
        <dbReference type="ARBA" id="ARBA00023163"/>
    </source>
</evidence>
<organism evidence="7 8">
    <name type="scientific">Halocaridina rubra</name>
    <name type="common">Hawaiian red shrimp</name>
    <dbReference type="NCBI Taxonomy" id="373956"/>
    <lineage>
        <taxon>Eukaryota</taxon>
        <taxon>Metazoa</taxon>
        <taxon>Ecdysozoa</taxon>
        <taxon>Arthropoda</taxon>
        <taxon>Crustacea</taxon>
        <taxon>Multicrustacea</taxon>
        <taxon>Malacostraca</taxon>
        <taxon>Eumalacostraca</taxon>
        <taxon>Eucarida</taxon>
        <taxon>Decapoda</taxon>
        <taxon>Pleocyemata</taxon>
        <taxon>Caridea</taxon>
        <taxon>Atyoidea</taxon>
        <taxon>Atyidae</taxon>
        <taxon>Halocaridina</taxon>
    </lineage>
</organism>
<feature type="region of interest" description="Disordered" evidence="5">
    <location>
        <begin position="83"/>
        <end position="103"/>
    </location>
</feature>
<dbReference type="GO" id="GO:0000976">
    <property type="term" value="F:transcription cis-regulatory region binding"/>
    <property type="evidence" value="ECO:0007669"/>
    <property type="project" value="InterPro"/>
</dbReference>
<dbReference type="GO" id="GO:0006357">
    <property type="term" value="P:regulation of transcription by RNA polymerase II"/>
    <property type="evidence" value="ECO:0007669"/>
    <property type="project" value="UniProtKB-ARBA"/>
</dbReference>
<dbReference type="GO" id="GO:0005634">
    <property type="term" value="C:nucleus"/>
    <property type="evidence" value="ECO:0007669"/>
    <property type="project" value="UniProtKB-SubCell"/>
</dbReference>
<keyword evidence="3" id="KW-0804">Transcription</keyword>
<evidence type="ECO:0000256" key="5">
    <source>
        <dbReference type="SAM" id="MobiDB-lite"/>
    </source>
</evidence>
<feature type="domain" description="p53 DNA-binding" evidence="6">
    <location>
        <begin position="216"/>
        <end position="364"/>
    </location>
</feature>
<evidence type="ECO:0000313" key="7">
    <source>
        <dbReference type="EMBL" id="KAK7067082.1"/>
    </source>
</evidence>
<evidence type="ECO:0000256" key="2">
    <source>
        <dbReference type="ARBA" id="ARBA00023015"/>
    </source>
</evidence>
<proteinExistence type="predicted"/>
<dbReference type="Proteomes" id="UP001381693">
    <property type="component" value="Unassembled WGS sequence"/>
</dbReference>
<keyword evidence="4" id="KW-0539">Nucleus</keyword>
<comment type="subcellular location">
    <subcellularLocation>
        <location evidence="1">Nucleus</location>
    </subcellularLocation>
</comment>
<comment type="caution">
    <text evidence="7">The sequence shown here is derived from an EMBL/GenBank/DDBJ whole genome shotgun (WGS) entry which is preliminary data.</text>
</comment>
<keyword evidence="2" id="KW-0805">Transcription regulation</keyword>
<dbReference type="GO" id="GO:0003700">
    <property type="term" value="F:DNA-binding transcription factor activity"/>
    <property type="evidence" value="ECO:0007669"/>
    <property type="project" value="InterPro"/>
</dbReference>
<evidence type="ECO:0000256" key="1">
    <source>
        <dbReference type="ARBA" id="ARBA00004123"/>
    </source>
</evidence>
<accession>A0AAN8WLA6</accession>
<dbReference type="Gene3D" id="2.60.40.720">
    <property type="match status" value="1"/>
</dbReference>
<evidence type="ECO:0000313" key="8">
    <source>
        <dbReference type="Proteomes" id="UP001381693"/>
    </source>
</evidence>
<dbReference type="InterPro" id="IPR012346">
    <property type="entry name" value="p53/RUNT-type_TF_DNA-bd_sf"/>
</dbReference>
<reference evidence="7 8" key="1">
    <citation type="submission" date="2023-11" db="EMBL/GenBank/DDBJ databases">
        <title>Halocaridina rubra genome assembly.</title>
        <authorList>
            <person name="Smith C."/>
        </authorList>
    </citation>
    <scope>NUCLEOTIDE SEQUENCE [LARGE SCALE GENOMIC DNA]</scope>
    <source>
        <strain evidence="7">EP-1</strain>
        <tissue evidence="7">Whole</tissue>
    </source>
</reference>
<dbReference type="AlphaFoldDB" id="A0AAN8WLA6"/>
<sequence length="485" mass="55108">MESKATFLKMMNDNENMEIYSSQFTANDESCIVISVNNVSEQPTYTDNNGVLSVNGNNTLPGHFGKGNLSSVGASFGIPKSKLKSAEPSIHRAEKNRKKRQSVSDVQQLLGEEPYGTLIQTDLLDHIDPNEDFHSQRIFNNALCDELPSTEAEFATTICDGHHDPLSEDADPDLQQAISFLNSPTSEDEVEFLPLDTDKKRNPPYMLKEGSKGIKIASKNHEPVKFCHRGAKLPGDTITASLRYSEEKHKSVPVHACLLHRIDSKNDSNFMVSSAGINVGNTKWELEEIIDHPTASFTFPDNITNFYEDFIFFVTFKCLNSCHKDYGKKMELILQHIKKDGCLYKENRFEVRVCKNVKRDYKEAFEEQQNSGKRKRHQRDEMKTPQYQEKSQPGPSTSQENEINERTAKLQMCEEKIKKEVPRDRSQQIFPPQPPNMDSDIYWFKVPTEFQEHIILGIIKEFGGVAYRIQSVFPAGVGTDTLPDN</sequence>
<dbReference type="InterPro" id="IPR011615">
    <property type="entry name" value="p53_DNA-bd"/>
</dbReference>
<feature type="region of interest" description="Disordered" evidence="5">
    <location>
        <begin position="365"/>
        <end position="404"/>
    </location>
</feature>
<evidence type="ECO:0000256" key="4">
    <source>
        <dbReference type="ARBA" id="ARBA00023242"/>
    </source>
</evidence>
<keyword evidence="8" id="KW-1185">Reference proteome</keyword>